<organism evidence="1 2">
    <name type="scientific">Suillus luteus UH-Slu-Lm8-n1</name>
    <dbReference type="NCBI Taxonomy" id="930992"/>
    <lineage>
        <taxon>Eukaryota</taxon>
        <taxon>Fungi</taxon>
        <taxon>Dikarya</taxon>
        <taxon>Basidiomycota</taxon>
        <taxon>Agaricomycotina</taxon>
        <taxon>Agaricomycetes</taxon>
        <taxon>Agaricomycetidae</taxon>
        <taxon>Boletales</taxon>
        <taxon>Suillineae</taxon>
        <taxon>Suillaceae</taxon>
        <taxon>Suillus</taxon>
    </lineage>
</organism>
<keyword evidence="2" id="KW-1185">Reference proteome</keyword>
<dbReference type="OrthoDB" id="3256444at2759"/>
<dbReference type="AlphaFoldDB" id="A0A0D0AJQ4"/>
<dbReference type="EMBL" id="KN836353">
    <property type="protein sequence ID" value="KIK32183.1"/>
    <property type="molecule type" value="Genomic_DNA"/>
</dbReference>
<evidence type="ECO:0000313" key="1">
    <source>
        <dbReference type="EMBL" id="KIK32183.1"/>
    </source>
</evidence>
<dbReference type="InParanoid" id="A0A0D0AJQ4"/>
<dbReference type="HOGENOM" id="CLU_161754_0_0_1"/>
<reference evidence="2" key="2">
    <citation type="submission" date="2015-01" db="EMBL/GenBank/DDBJ databases">
        <title>Evolutionary Origins and Diversification of the Mycorrhizal Mutualists.</title>
        <authorList>
            <consortium name="DOE Joint Genome Institute"/>
            <consortium name="Mycorrhizal Genomics Consortium"/>
            <person name="Kohler A."/>
            <person name="Kuo A."/>
            <person name="Nagy L.G."/>
            <person name="Floudas D."/>
            <person name="Copeland A."/>
            <person name="Barry K.W."/>
            <person name="Cichocki N."/>
            <person name="Veneault-Fourrey C."/>
            <person name="LaButti K."/>
            <person name="Lindquist E.A."/>
            <person name="Lipzen A."/>
            <person name="Lundell T."/>
            <person name="Morin E."/>
            <person name="Murat C."/>
            <person name="Riley R."/>
            <person name="Ohm R."/>
            <person name="Sun H."/>
            <person name="Tunlid A."/>
            <person name="Henrissat B."/>
            <person name="Grigoriev I.V."/>
            <person name="Hibbett D.S."/>
            <person name="Martin F."/>
        </authorList>
    </citation>
    <scope>NUCLEOTIDE SEQUENCE [LARGE SCALE GENOMIC DNA]</scope>
    <source>
        <strain evidence="2">UH-Slu-Lm8-n1</strain>
    </source>
</reference>
<name>A0A0D0AJQ4_9AGAM</name>
<gene>
    <name evidence="1" type="ORF">CY34DRAFT_43514</name>
</gene>
<feature type="non-terminal residue" evidence="1">
    <location>
        <position position="93"/>
    </location>
</feature>
<accession>A0A0D0AJQ4</accession>
<evidence type="ECO:0000313" key="2">
    <source>
        <dbReference type="Proteomes" id="UP000054485"/>
    </source>
</evidence>
<sequence length="93" mass="10314">YRKWCTANKFASMLPQDIKVRKTAAAVASAQQANLDGHLREIEPHEAIIPYSDSLFRDAAVKWLISTGQPIQAVDHPSFKKMIDVASRAVHGV</sequence>
<reference evidence="1 2" key="1">
    <citation type="submission" date="2014-04" db="EMBL/GenBank/DDBJ databases">
        <authorList>
            <consortium name="DOE Joint Genome Institute"/>
            <person name="Kuo A."/>
            <person name="Ruytinx J."/>
            <person name="Rineau F."/>
            <person name="Colpaert J."/>
            <person name="Kohler A."/>
            <person name="Nagy L.G."/>
            <person name="Floudas D."/>
            <person name="Copeland A."/>
            <person name="Barry K.W."/>
            <person name="Cichocki N."/>
            <person name="Veneault-Fourrey C."/>
            <person name="LaButti K."/>
            <person name="Lindquist E.A."/>
            <person name="Lipzen A."/>
            <person name="Lundell T."/>
            <person name="Morin E."/>
            <person name="Murat C."/>
            <person name="Sun H."/>
            <person name="Tunlid A."/>
            <person name="Henrissat B."/>
            <person name="Grigoriev I.V."/>
            <person name="Hibbett D.S."/>
            <person name="Martin F."/>
            <person name="Nordberg H.P."/>
            <person name="Cantor M.N."/>
            <person name="Hua S.X."/>
        </authorList>
    </citation>
    <scope>NUCLEOTIDE SEQUENCE [LARGE SCALE GENOMIC DNA]</scope>
    <source>
        <strain evidence="1 2">UH-Slu-Lm8-n1</strain>
    </source>
</reference>
<feature type="non-terminal residue" evidence="1">
    <location>
        <position position="1"/>
    </location>
</feature>
<protein>
    <submittedName>
        <fullName evidence="1">Uncharacterized protein</fullName>
    </submittedName>
</protein>
<proteinExistence type="predicted"/>
<dbReference type="Proteomes" id="UP000054485">
    <property type="component" value="Unassembled WGS sequence"/>
</dbReference>